<proteinExistence type="inferred from homology"/>
<evidence type="ECO:0000256" key="1">
    <source>
        <dbReference type="ARBA" id="ARBA00004651"/>
    </source>
</evidence>
<feature type="transmembrane region" description="Helical" evidence="8">
    <location>
        <begin position="379"/>
        <end position="407"/>
    </location>
</feature>
<dbReference type="CDD" id="cd01118">
    <property type="entry name" value="ArsB_permease"/>
    <property type="match status" value="1"/>
</dbReference>
<evidence type="ECO:0000313" key="10">
    <source>
        <dbReference type="Proteomes" id="UP000789833"/>
    </source>
</evidence>
<keyword evidence="10" id="KW-1185">Reference proteome</keyword>
<evidence type="ECO:0000256" key="4">
    <source>
        <dbReference type="ARBA" id="ARBA00022692"/>
    </source>
</evidence>
<comment type="similarity">
    <text evidence="2">Belongs to the ArsB family.</text>
</comment>
<feature type="transmembrane region" description="Helical" evidence="8">
    <location>
        <begin position="99"/>
        <end position="114"/>
    </location>
</feature>
<feature type="transmembrane region" description="Helical" evidence="8">
    <location>
        <begin position="34"/>
        <end position="52"/>
    </location>
</feature>
<evidence type="ECO:0000256" key="7">
    <source>
        <dbReference type="ARBA" id="ARBA00023136"/>
    </source>
</evidence>
<keyword evidence="4 8" id="KW-0812">Transmembrane</keyword>
<evidence type="ECO:0000256" key="6">
    <source>
        <dbReference type="ARBA" id="ARBA00022989"/>
    </source>
</evidence>
<dbReference type="EMBL" id="CAKJTJ010000067">
    <property type="protein sequence ID" value="CAG9623709.1"/>
    <property type="molecule type" value="Genomic_DNA"/>
</dbReference>
<evidence type="ECO:0000313" key="9">
    <source>
        <dbReference type="EMBL" id="CAG9623709.1"/>
    </source>
</evidence>
<dbReference type="RefSeq" id="WP_230505398.1">
    <property type="nucleotide sequence ID" value="NZ_CAKJTJ010000067.1"/>
</dbReference>
<reference evidence="9 10" key="1">
    <citation type="submission" date="2021-10" db="EMBL/GenBank/DDBJ databases">
        <authorList>
            <person name="Criscuolo A."/>
        </authorList>
    </citation>
    <scope>NUCLEOTIDE SEQUENCE [LARGE SCALE GENOMIC DNA]</scope>
    <source>
        <strain evidence="10">CIP 111883</strain>
    </source>
</reference>
<keyword evidence="7 8" id="KW-0472">Membrane</keyword>
<keyword evidence="6 8" id="KW-1133">Transmembrane helix</keyword>
<dbReference type="PANTHER" id="PTHR43302:SF6">
    <property type="entry name" value="ARSENICAL PUMP MEMBRANE PROTEIN-RELATED"/>
    <property type="match status" value="1"/>
</dbReference>
<feature type="transmembrane region" description="Helical" evidence="8">
    <location>
        <begin position="264"/>
        <end position="284"/>
    </location>
</feature>
<comment type="caution">
    <text evidence="9">The sequence shown here is derived from an EMBL/GenBank/DDBJ whole genome shotgun (WGS) entry which is preliminary data.</text>
</comment>
<dbReference type="Proteomes" id="UP000789833">
    <property type="component" value="Unassembled WGS sequence"/>
</dbReference>
<feature type="transmembrane region" description="Helical" evidence="8">
    <location>
        <begin position="334"/>
        <end position="353"/>
    </location>
</feature>
<feature type="transmembrane region" description="Helical" evidence="8">
    <location>
        <begin position="6"/>
        <end position="22"/>
    </location>
</feature>
<feature type="transmembrane region" description="Helical" evidence="8">
    <location>
        <begin position="239"/>
        <end position="258"/>
    </location>
</feature>
<accession>A0ABM8YUQ1</accession>
<evidence type="ECO:0000256" key="3">
    <source>
        <dbReference type="ARBA" id="ARBA00022475"/>
    </source>
</evidence>
<name>A0ABM8YUQ1_9BACI</name>
<protein>
    <submittedName>
        <fullName evidence="9">Arsenical pump membrane protein</fullName>
    </submittedName>
</protein>
<feature type="transmembrane region" description="Helical" evidence="8">
    <location>
        <begin position="177"/>
        <end position="203"/>
    </location>
</feature>
<dbReference type="PRINTS" id="PR00758">
    <property type="entry name" value="ARSENICPUMP"/>
</dbReference>
<gene>
    <name evidence="9" type="primary">arsB_3</name>
    <name evidence="9" type="ORF">BACCIP111883_04541</name>
</gene>
<feature type="transmembrane region" description="Helical" evidence="8">
    <location>
        <begin position="296"/>
        <end position="314"/>
    </location>
</feature>
<dbReference type="InterPro" id="IPR000802">
    <property type="entry name" value="Arsenical_pump_ArsB"/>
</dbReference>
<organism evidence="9 10">
    <name type="scientific">Sutcliffiella rhizosphaerae</name>
    <dbReference type="NCBI Taxonomy" id="2880967"/>
    <lineage>
        <taxon>Bacteria</taxon>
        <taxon>Bacillati</taxon>
        <taxon>Bacillota</taxon>
        <taxon>Bacilli</taxon>
        <taxon>Bacillales</taxon>
        <taxon>Bacillaceae</taxon>
        <taxon>Sutcliffiella</taxon>
    </lineage>
</organism>
<dbReference type="PANTHER" id="PTHR43302">
    <property type="entry name" value="TRANSPORTER ARSB-RELATED"/>
    <property type="match status" value="1"/>
</dbReference>
<evidence type="ECO:0000256" key="8">
    <source>
        <dbReference type="SAM" id="Phobius"/>
    </source>
</evidence>
<dbReference type="Pfam" id="PF02040">
    <property type="entry name" value="ArsB"/>
    <property type="match status" value="1"/>
</dbReference>
<keyword evidence="3" id="KW-1003">Cell membrane</keyword>
<evidence type="ECO:0000256" key="5">
    <source>
        <dbReference type="ARBA" id="ARBA00022849"/>
    </source>
</evidence>
<feature type="transmembrane region" description="Helical" evidence="8">
    <location>
        <begin position="427"/>
        <end position="448"/>
    </location>
</feature>
<feature type="transmembrane region" description="Helical" evidence="8">
    <location>
        <begin position="58"/>
        <end position="78"/>
    </location>
</feature>
<sequence>MTPLSIFLTIFAFVATIILILWRPKGLNETIPALFGAIIVLISGSVNLLDLLDISQKITGAAVTIMATMIMAFALESFGFFKWVAQKMLEFSKGSSKRLFWLTCTLCFLMTLFLNNDGSILITTPILILLLKHLGLKKHELLPYLISGALVATASSVPIGVSNIVNLISLEIIGMDLYLHTVMMFVPGTLGLLFLTVLLYLIFYKKLPRTLPNYQSLIIHGLEKKHPLQDSDQTMKSSIKLMICALVFVFLVRISLFVASYLGISVALIAVLGSSILLIWRAFYLKVYPTDILKKTPWHIFIFAFSMYVLIYGLQNIGLTDLLVTILEPVVSEGLFYASFTMGALLTIFSNIFNNHPALMIGTITLNEMALDHITLKTIYLANIIGSDIGSLILPTGTLATLIWMHILRENKIKVSWASYISVTLKVIPATLVFTLLCLYYWVALFFVD</sequence>
<keyword evidence="5" id="KW-0059">Arsenical resistance</keyword>
<feature type="transmembrane region" description="Helical" evidence="8">
    <location>
        <begin position="120"/>
        <end position="136"/>
    </location>
</feature>
<comment type="subcellular location">
    <subcellularLocation>
        <location evidence="1">Cell membrane</location>
        <topology evidence="1">Multi-pass membrane protein</topology>
    </subcellularLocation>
</comment>
<feature type="transmembrane region" description="Helical" evidence="8">
    <location>
        <begin position="143"/>
        <end position="165"/>
    </location>
</feature>
<evidence type="ECO:0000256" key="2">
    <source>
        <dbReference type="ARBA" id="ARBA00006433"/>
    </source>
</evidence>